<dbReference type="Proteomes" id="UP000054321">
    <property type="component" value="Unassembled WGS sequence"/>
</dbReference>
<name>A0A0C3HN97_OIDMZ</name>
<reference evidence="3" key="2">
    <citation type="submission" date="2015-01" db="EMBL/GenBank/DDBJ databases">
        <title>Evolutionary Origins and Diversification of the Mycorrhizal Mutualists.</title>
        <authorList>
            <consortium name="DOE Joint Genome Institute"/>
            <consortium name="Mycorrhizal Genomics Consortium"/>
            <person name="Kohler A."/>
            <person name="Kuo A."/>
            <person name="Nagy L.G."/>
            <person name="Floudas D."/>
            <person name="Copeland A."/>
            <person name="Barry K.W."/>
            <person name="Cichocki N."/>
            <person name="Veneault-Fourrey C."/>
            <person name="LaButti K."/>
            <person name="Lindquist E.A."/>
            <person name="Lipzen A."/>
            <person name="Lundell T."/>
            <person name="Morin E."/>
            <person name="Murat C."/>
            <person name="Riley R."/>
            <person name="Ohm R."/>
            <person name="Sun H."/>
            <person name="Tunlid A."/>
            <person name="Henrissat B."/>
            <person name="Grigoriev I.V."/>
            <person name="Hibbett D.S."/>
            <person name="Martin F."/>
        </authorList>
    </citation>
    <scope>NUCLEOTIDE SEQUENCE [LARGE SCALE GENOMIC DNA]</scope>
    <source>
        <strain evidence="3">Zn</strain>
    </source>
</reference>
<dbReference type="OrthoDB" id="3559294at2759"/>
<evidence type="ECO:0000313" key="3">
    <source>
        <dbReference type="Proteomes" id="UP000054321"/>
    </source>
</evidence>
<sequence>MVLDKLQRKVFSPPFADMRPSKAHPEHRARRKQLERDSPAFDMKDFGIKTAMIGLLALVACFPWEKELEKHERRREEEGERERTGRRKGDDDDGESRGRSEGGRERRRIDGEERRERREQRHAGGRERTKDRGVKVYRHGKSYAW</sequence>
<dbReference type="InParanoid" id="A0A0C3HN97"/>
<reference evidence="2 3" key="1">
    <citation type="submission" date="2014-04" db="EMBL/GenBank/DDBJ databases">
        <authorList>
            <consortium name="DOE Joint Genome Institute"/>
            <person name="Kuo A."/>
            <person name="Martino E."/>
            <person name="Perotto S."/>
            <person name="Kohler A."/>
            <person name="Nagy L.G."/>
            <person name="Floudas D."/>
            <person name="Copeland A."/>
            <person name="Barry K.W."/>
            <person name="Cichocki N."/>
            <person name="Veneault-Fourrey C."/>
            <person name="LaButti K."/>
            <person name="Lindquist E.A."/>
            <person name="Lipzen A."/>
            <person name="Lundell T."/>
            <person name="Morin E."/>
            <person name="Murat C."/>
            <person name="Sun H."/>
            <person name="Tunlid A."/>
            <person name="Henrissat B."/>
            <person name="Grigoriev I.V."/>
            <person name="Hibbett D.S."/>
            <person name="Martin F."/>
            <person name="Nordberg H.P."/>
            <person name="Cantor M.N."/>
            <person name="Hua S.X."/>
        </authorList>
    </citation>
    <scope>NUCLEOTIDE SEQUENCE [LARGE SCALE GENOMIC DNA]</scope>
    <source>
        <strain evidence="2 3">Zn</strain>
    </source>
</reference>
<organism evidence="2 3">
    <name type="scientific">Oidiodendron maius (strain Zn)</name>
    <dbReference type="NCBI Taxonomy" id="913774"/>
    <lineage>
        <taxon>Eukaryota</taxon>
        <taxon>Fungi</taxon>
        <taxon>Dikarya</taxon>
        <taxon>Ascomycota</taxon>
        <taxon>Pezizomycotina</taxon>
        <taxon>Leotiomycetes</taxon>
        <taxon>Leotiomycetes incertae sedis</taxon>
        <taxon>Myxotrichaceae</taxon>
        <taxon>Oidiodendron</taxon>
    </lineage>
</organism>
<accession>A0A0C3HN97</accession>
<dbReference type="HOGENOM" id="CLU_1787371_0_0_1"/>
<evidence type="ECO:0000313" key="2">
    <source>
        <dbReference type="EMBL" id="KIN03797.1"/>
    </source>
</evidence>
<feature type="region of interest" description="Disordered" evidence="1">
    <location>
        <begin position="1"/>
        <end position="42"/>
    </location>
</feature>
<feature type="compositionally biased region" description="Basic and acidic residues" evidence="1">
    <location>
        <begin position="69"/>
        <end position="134"/>
    </location>
</feature>
<feature type="region of interest" description="Disordered" evidence="1">
    <location>
        <begin position="69"/>
        <end position="145"/>
    </location>
</feature>
<evidence type="ECO:0000256" key="1">
    <source>
        <dbReference type="SAM" id="MobiDB-lite"/>
    </source>
</evidence>
<feature type="compositionally biased region" description="Basic and acidic residues" evidence="1">
    <location>
        <begin position="19"/>
        <end position="42"/>
    </location>
</feature>
<proteinExistence type="predicted"/>
<dbReference type="EMBL" id="KN832873">
    <property type="protein sequence ID" value="KIN03797.1"/>
    <property type="molecule type" value="Genomic_DNA"/>
</dbReference>
<protein>
    <submittedName>
        <fullName evidence="2">Uncharacterized protein</fullName>
    </submittedName>
</protein>
<feature type="compositionally biased region" description="Basic residues" evidence="1">
    <location>
        <begin position="135"/>
        <end position="145"/>
    </location>
</feature>
<dbReference type="AlphaFoldDB" id="A0A0C3HN97"/>
<gene>
    <name evidence="2" type="ORF">OIDMADRAFT_143290</name>
</gene>
<keyword evidence="3" id="KW-1185">Reference proteome</keyword>